<dbReference type="GO" id="GO:0005886">
    <property type="term" value="C:plasma membrane"/>
    <property type="evidence" value="ECO:0007669"/>
    <property type="project" value="TreeGrafter"/>
</dbReference>
<proteinExistence type="predicted"/>
<dbReference type="EMBL" id="CAJVPY010034309">
    <property type="protein sequence ID" value="CAG8799857.1"/>
    <property type="molecule type" value="Genomic_DNA"/>
</dbReference>
<dbReference type="PANTHER" id="PTHR23112:SF0">
    <property type="entry name" value="TRANSMEMBRANE PROTEIN 116"/>
    <property type="match status" value="1"/>
</dbReference>
<evidence type="ECO:0000256" key="2">
    <source>
        <dbReference type="ARBA" id="ARBA00022692"/>
    </source>
</evidence>
<protein>
    <submittedName>
        <fullName evidence="6">20805_t:CDS:1</fullName>
    </submittedName>
</protein>
<comment type="subcellular location">
    <subcellularLocation>
        <location evidence="1">Membrane</location>
        <topology evidence="1">Multi-pass membrane protein</topology>
    </subcellularLocation>
</comment>
<keyword evidence="2 5" id="KW-0812">Transmembrane</keyword>
<accession>A0A9N9JWQ0</accession>
<evidence type="ECO:0000313" key="6">
    <source>
        <dbReference type="EMBL" id="CAG8799857.1"/>
    </source>
</evidence>
<dbReference type="AlphaFoldDB" id="A0A9N9JWQ0"/>
<evidence type="ECO:0000256" key="3">
    <source>
        <dbReference type="ARBA" id="ARBA00022989"/>
    </source>
</evidence>
<dbReference type="GO" id="GO:0004930">
    <property type="term" value="F:G protein-coupled receptor activity"/>
    <property type="evidence" value="ECO:0007669"/>
    <property type="project" value="TreeGrafter"/>
</dbReference>
<dbReference type="Proteomes" id="UP000789405">
    <property type="component" value="Unassembled WGS sequence"/>
</dbReference>
<evidence type="ECO:0000256" key="1">
    <source>
        <dbReference type="ARBA" id="ARBA00004141"/>
    </source>
</evidence>
<gene>
    <name evidence="6" type="ORF">DERYTH_LOCUS23146</name>
</gene>
<feature type="non-terminal residue" evidence="6">
    <location>
        <position position="338"/>
    </location>
</feature>
<organism evidence="6 7">
    <name type="scientific">Dentiscutata erythropus</name>
    <dbReference type="NCBI Taxonomy" id="1348616"/>
    <lineage>
        <taxon>Eukaryota</taxon>
        <taxon>Fungi</taxon>
        <taxon>Fungi incertae sedis</taxon>
        <taxon>Mucoromycota</taxon>
        <taxon>Glomeromycotina</taxon>
        <taxon>Glomeromycetes</taxon>
        <taxon>Diversisporales</taxon>
        <taxon>Gigasporaceae</taxon>
        <taxon>Dentiscutata</taxon>
    </lineage>
</organism>
<comment type="caution">
    <text evidence="6">The sequence shown here is derived from an EMBL/GenBank/DDBJ whole genome shotgun (WGS) entry which is preliminary data.</text>
</comment>
<name>A0A9N9JWQ0_9GLOM</name>
<dbReference type="GO" id="GO:0007189">
    <property type="term" value="P:adenylate cyclase-activating G protein-coupled receptor signaling pathway"/>
    <property type="evidence" value="ECO:0007669"/>
    <property type="project" value="TreeGrafter"/>
</dbReference>
<evidence type="ECO:0000256" key="4">
    <source>
        <dbReference type="ARBA" id="ARBA00023136"/>
    </source>
</evidence>
<reference evidence="6" key="1">
    <citation type="submission" date="2021-06" db="EMBL/GenBank/DDBJ databases">
        <authorList>
            <person name="Kallberg Y."/>
            <person name="Tangrot J."/>
            <person name="Rosling A."/>
        </authorList>
    </citation>
    <scope>NUCLEOTIDE SEQUENCE</scope>
    <source>
        <strain evidence="6">MA453B</strain>
    </source>
</reference>
<dbReference type="OrthoDB" id="3251871at2759"/>
<keyword evidence="4 5" id="KW-0472">Membrane</keyword>
<evidence type="ECO:0000313" key="7">
    <source>
        <dbReference type="Proteomes" id="UP000789405"/>
    </source>
</evidence>
<keyword evidence="3 5" id="KW-1133">Transmembrane helix</keyword>
<dbReference type="PANTHER" id="PTHR23112">
    <property type="entry name" value="G PROTEIN-COUPLED RECEPTOR 157-RELATED"/>
    <property type="match status" value="1"/>
</dbReference>
<sequence length="338" mass="38617">YNIIWQWLTLFGWIDTSILYCTIVVILVIRKLRSVKKEFDDVFNSATSQLSDYPTLINKKLISSVVRRVLWYPVVPLVAQFFNSFVETYAYVYHSISFPLLSLCYVGMSLQGLLNALVFSQDIAVTHAYHAVKLQLWISNVNSFEYHYPHLSHNKEWLSYMLLIKLFSAPKNSSSQFIPPEVSSPINTFAGNKPNVFSVLEKDDLKDLKDISLDYQNDDQDIHLAFPEPVHLKDSSQLNLLSNYLDSSISSDPLIGCSRSNQINQTNISNINNICNPLNSTTNVIENNEGRIDVNGESTKRVSKESTKRVSKESTKRFGSDIDISQDIEIFKLMLQRL</sequence>
<feature type="transmembrane region" description="Helical" evidence="5">
    <location>
        <begin position="6"/>
        <end position="29"/>
    </location>
</feature>
<evidence type="ECO:0000256" key="5">
    <source>
        <dbReference type="SAM" id="Phobius"/>
    </source>
</evidence>
<keyword evidence="7" id="KW-1185">Reference proteome</keyword>